<dbReference type="PANTHER" id="PTHR42893">
    <property type="entry name" value="PROTEIN DETOXIFICATION 44, CHLOROPLASTIC-RELATED"/>
    <property type="match status" value="1"/>
</dbReference>
<feature type="transmembrane region" description="Helical" evidence="6">
    <location>
        <begin position="160"/>
        <end position="180"/>
    </location>
</feature>
<feature type="transmembrane region" description="Helical" evidence="6">
    <location>
        <begin position="43"/>
        <end position="67"/>
    </location>
</feature>
<organism evidence="7 8">
    <name type="scientific">Iodidimonas nitroreducens</name>
    <dbReference type="NCBI Taxonomy" id="1236968"/>
    <lineage>
        <taxon>Bacteria</taxon>
        <taxon>Pseudomonadati</taxon>
        <taxon>Pseudomonadota</taxon>
        <taxon>Alphaproteobacteria</taxon>
        <taxon>Iodidimonadales</taxon>
        <taxon>Iodidimonadaceae</taxon>
        <taxon>Iodidimonas</taxon>
    </lineage>
</organism>
<feature type="transmembrane region" description="Helical" evidence="6">
    <location>
        <begin position="186"/>
        <end position="213"/>
    </location>
</feature>
<dbReference type="EMBL" id="BKCN01000008">
    <property type="protein sequence ID" value="GER04105.1"/>
    <property type="molecule type" value="Genomic_DNA"/>
</dbReference>
<comment type="similarity">
    <text evidence="2">Belongs to the multi antimicrobial extrusion (MATE) (TC 2.A.66.1) family.</text>
</comment>
<name>A0A5A7N913_9PROT</name>
<dbReference type="InterPro" id="IPR044644">
    <property type="entry name" value="DinF-like"/>
</dbReference>
<dbReference type="GO" id="GO:0015297">
    <property type="term" value="F:antiporter activity"/>
    <property type="evidence" value="ECO:0007669"/>
    <property type="project" value="InterPro"/>
</dbReference>
<dbReference type="GO" id="GO:0042910">
    <property type="term" value="F:xenobiotic transmembrane transporter activity"/>
    <property type="evidence" value="ECO:0007669"/>
    <property type="project" value="InterPro"/>
</dbReference>
<feature type="transmembrane region" description="Helical" evidence="6">
    <location>
        <begin position="127"/>
        <end position="153"/>
    </location>
</feature>
<evidence type="ECO:0000256" key="5">
    <source>
        <dbReference type="ARBA" id="ARBA00023136"/>
    </source>
</evidence>
<dbReference type="GO" id="GO:0005886">
    <property type="term" value="C:plasma membrane"/>
    <property type="evidence" value="ECO:0007669"/>
    <property type="project" value="TreeGrafter"/>
</dbReference>
<evidence type="ECO:0000256" key="3">
    <source>
        <dbReference type="ARBA" id="ARBA00022692"/>
    </source>
</evidence>
<feature type="transmembrane region" description="Helical" evidence="6">
    <location>
        <begin position="12"/>
        <end position="31"/>
    </location>
</feature>
<feature type="transmembrane region" description="Helical" evidence="6">
    <location>
        <begin position="318"/>
        <end position="343"/>
    </location>
</feature>
<dbReference type="CDD" id="cd13136">
    <property type="entry name" value="MATE_DinF_like"/>
    <property type="match status" value="1"/>
</dbReference>
<dbReference type="Proteomes" id="UP000324996">
    <property type="component" value="Unassembled WGS sequence"/>
</dbReference>
<gene>
    <name evidence="7" type="ORF">JCM17846_17870</name>
</gene>
<dbReference type="PANTHER" id="PTHR42893:SF46">
    <property type="entry name" value="PROTEIN DETOXIFICATION 44, CHLOROPLASTIC"/>
    <property type="match status" value="1"/>
</dbReference>
<evidence type="ECO:0000313" key="8">
    <source>
        <dbReference type="Proteomes" id="UP000324996"/>
    </source>
</evidence>
<feature type="transmembrane region" description="Helical" evidence="6">
    <location>
        <begin position="88"/>
        <end position="107"/>
    </location>
</feature>
<dbReference type="AlphaFoldDB" id="A0A5A7N913"/>
<feature type="transmembrane region" description="Helical" evidence="6">
    <location>
        <begin position="412"/>
        <end position="431"/>
    </location>
</feature>
<evidence type="ECO:0000256" key="4">
    <source>
        <dbReference type="ARBA" id="ARBA00022989"/>
    </source>
</evidence>
<keyword evidence="8" id="KW-1185">Reference proteome</keyword>
<keyword evidence="3 6" id="KW-0812">Transmembrane</keyword>
<comment type="caution">
    <text evidence="7">The sequence shown here is derived from an EMBL/GenBank/DDBJ whole genome shotgun (WGS) entry which is preliminary data.</text>
</comment>
<evidence type="ECO:0000313" key="7">
    <source>
        <dbReference type="EMBL" id="GER04105.1"/>
    </source>
</evidence>
<proteinExistence type="inferred from homology"/>
<accession>A0A5A7N913</accession>
<evidence type="ECO:0000256" key="1">
    <source>
        <dbReference type="ARBA" id="ARBA00004141"/>
    </source>
</evidence>
<sequence>MAPLPDPHRRIWRIAGPAILASISGPLVGIVDSWALGHLPDPVFLAAIALGAFVFHFIYWSFGFLRMGTSGLVAQAFGRDDPHQIAEIMLRSLILGGLFGVLVILLQKPLLDGLFALLQSDRAEADLAMRYCLIRIWGAPFILVRLTVIGFLIGRQRTRLALLIELWLNLSNAVLTIALVQGFGMAIAGAAFASLAAELSAALVALVIAARMLPVAAMREAVQRADFWQMRAFLRLLSVNGALFVRTLFLLSAFALLWRSSANLGTLYLGVNQILIQFLMLTSFGLDGMAYAAEALVGEAVGRRNGVVFRQMVRITMIWALAMALVYSLIFWLLGASIIHFFTDLDALRSLAYPYLPWVIVMPVIALWSYQFDGIFIGATRSFAMMWTMIGAFALYGLALLILLPLYGNHGLWASLMIFLAARGLLLAACYPGMKQRVMAT</sequence>
<evidence type="ECO:0000256" key="6">
    <source>
        <dbReference type="SAM" id="Phobius"/>
    </source>
</evidence>
<protein>
    <submittedName>
        <fullName evidence="7">MATE family efflux transporter</fullName>
    </submittedName>
</protein>
<keyword evidence="4 6" id="KW-1133">Transmembrane helix</keyword>
<keyword evidence="5 6" id="KW-0472">Membrane</keyword>
<dbReference type="InterPro" id="IPR002528">
    <property type="entry name" value="MATE_fam"/>
</dbReference>
<feature type="transmembrane region" description="Helical" evidence="6">
    <location>
        <begin position="278"/>
        <end position="297"/>
    </location>
</feature>
<feature type="transmembrane region" description="Helical" evidence="6">
    <location>
        <begin position="384"/>
        <end position="406"/>
    </location>
</feature>
<dbReference type="NCBIfam" id="TIGR00797">
    <property type="entry name" value="matE"/>
    <property type="match status" value="1"/>
</dbReference>
<comment type="subcellular location">
    <subcellularLocation>
        <location evidence="1">Membrane</location>
        <topology evidence="1">Multi-pass membrane protein</topology>
    </subcellularLocation>
</comment>
<evidence type="ECO:0000256" key="2">
    <source>
        <dbReference type="ARBA" id="ARBA00010199"/>
    </source>
</evidence>
<feature type="transmembrane region" description="Helical" evidence="6">
    <location>
        <begin position="355"/>
        <end position="372"/>
    </location>
</feature>
<dbReference type="Pfam" id="PF01554">
    <property type="entry name" value="MatE"/>
    <property type="match status" value="2"/>
</dbReference>
<reference evidence="7 8" key="1">
    <citation type="submission" date="2019-09" db="EMBL/GenBank/DDBJ databases">
        <title>NBRP : Genome information of microbial organism related human and environment.</title>
        <authorList>
            <person name="Hattori M."/>
            <person name="Oshima K."/>
            <person name="Inaba H."/>
            <person name="Suda W."/>
            <person name="Sakamoto M."/>
            <person name="Iino T."/>
            <person name="Kitahara M."/>
            <person name="Oshida Y."/>
            <person name="Iida T."/>
            <person name="Kudo T."/>
            <person name="Itoh T."/>
            <person name="Ohkuma M."/>
        </authorList>
    </citation>
    <scope>NUCLEOTIDE SEQUENCE [LARGE SCALE GENOMIC DNA]</scope>
    <source>
        <strain evidence="7 8">Q-1</strain>
    </source>
</reference>
<feature type="transmembrane region" description="Helical" evidence="6">
    <location>
        <begin position="233"/>
        <end position="258"/>
    </location>
</feature>